<dbReference type="KEGG" id="mic:Mic7113_5807"/>
<evidence type="ECO:0000256" key="1">
    <source>
        <dbReference type="SAM" id="MobiDB-lite"/>
    </source>
</evidence>
<evidence type="ECO:0000313" key="3">
    <source>
        <dbReference type="EMBL" id="AFZ21427.1"/>
    </source>
</evidence>
<dbReference type="STRING" id="1173027.Mic7113_5807"/>
<feature type="transmembrane region" description="Helical" evidence="2">
    <location>
        <begin position="186"/>
        <end position="208"/>
    </location>
</feature>
<proteinExistence type="predicted"/>
<dbReference type="Pfam" id="PF14233">
    <property type="entry name" value="DUF4335"/>
    <property type="match status" value="1"/>
</dbReference>
<gene>
    <name evidence="3" type="ORF">Mic7113_5807</name>
</gene>
<organism evidence="3 4">
    <name type="scientific">Allocoleopsis franciscana PCC 7113</name>
    <dbReference type="NCBI Taxonomy" id="1173027"/>
    <lineage>
        <taxon>Bacteria</taxon>
        <taxon>Bacillati</taxon>
        <taxon>Cyanobacteriota</taxon>
        <taxon>Cyanophyceae</taxon>
        <taxon>Coleofasciculales</taxon>
        <taxon>Coleofasciculaceae</taxon>
        <taxon>Allocoleopsis</taxon>
        <taxon>Allocoleopsis franciscana</taxon>
    </lineage>
</organism>
<keyword evidence="2" id="KW-1133">Transmembrane helix</keyword>
<evidence type="ECO:0008006" key="5">
    <source>
        <dbReference type="Google" id="ProtNLM"/>
    </source>
</evidence>
<accession>K9WPF0</accession>
<sequence>MTIRRQYSLPNCTLVLEGLSDNPPTGGGLIDSRPLMTILVNAECYFSGAEQSLKGGRDFFESLVRSVSHYAQEFLSQVHHPKLHGDKPELVQFQKLPDKNLHRLILFATAEAIPAHSGGGMPPSPFAGMAQGIAGQLTLTTVQLFDLVEAIDQFLADGRTLPDLKVSLEPVSKRHRKADEPIAKRAAPAALGMTGLALSAIAFFLVPIPREPKPPTSQPNATNTASPSPGGSPSPSATGSASPTATAKPTPPSASDLEKLLSSNPEITDATKLRFLQRRLYRKVDANWQDRGEAAQNLQYRVSVARDGSIIGYQPVGSTPAEAAKQTPLVDLLYIPATGSIPNNEPIAQFRVVFNRTRKGSLEISPWRGYSGKPSLGPQITDSASVSRLQEQLYKQIRESWTETPKFPKDLVYRVAVTEEGAIGDYEEKNQPASDYVDQTPLEKLIKPEAAGLDSVQTLEQKPRAQFRVVFKPNGVLEVSPY</sequence>
<dbReference type="RefSeq" id="WP_015185556.1">
    <property type="nucleotide sequence ID" value="NC_019738.1"/>
</dbReference>
<dbReference type="AlphaFoldDB" id="K9WPF0"/>
<dbReference type="eggNOG" id="COG0810">
    <property type="taxonomic scope" value="Bacteria"/>
</dbReference>
<feature type="compositionally biased region" description="Low complexity" evidence="1">
    <location>
        <begin position="224"/>
        <end position="248"/>
    </location>
</feature>
<protein>
    <recommendedName>
        <fullName evidence="5">DUF4335 domain-containing protein</fullName>
    </recommendedName>
</protein>
<dbReference type="HOGENOM" id="CLU_049735_0_0_3"/>
<keyword evidence="4" id="KW-1185">Reference proteome</keyword>
<dbReference type="OrthoDB" id="423373at2"/>
<keyword evidence="2" id="KW-0472">Membrane</keyword>
<keyword evidence="2" id="KW-0812">Transmembrane</keyword>
<feature type="region of interest" description="Disordered" evidence="1">
    <location>
        <begin position="211"/>
        <end position="263"/>
    </location>
</feature>
<reference evidence="3 4" key="1">
    <citation type="submission" date="2012-06" db="EMBL/GenBank/DDBJ databases">
        <title>Finished chromosome of genome of Microcoleus sp. PCC 7113.</title>
        <authorList>
            <consortium name="US DOE Joint Genome Institute"/>
            <person name="Gugger M."/>
            <person name="Coursin T."/>
            <person name="Rippka R."/>
            <person name="Tandeau De Marsac N."/>
            <person name="Huntemann M."/>
            <person name="Wei C.-L."/>
            <person name="Han J."/>
            <person name="Detter J.C."/>
            <person name="Han C."/>
            <person name="Tapia R."/>
            <person name="Chen A."/>
            <person name="Kyrpides N."/>
            <person name="Mavromatis K."/>
            <person name="Markowitz V."/>
            <person name="Szeto E."/>
            <person name="Ivanova N."/>
            <person name="Pagani I."/>
            <person name="Pati A."/>
            <person name="Goodwin L."/>
            <person name="Nordberg H.P."/>
            <person name="Cantor M.N."/>
            <person name="Hua S.X."/>
            <person name="Woyke T."/>
            <person name="Kerfeld C.A."/>
        </authorList>
    </citation>
    <scope>NUCLEOTIDE SEQUENCE [LARGE SCALE GENOMIC DNA]</scope>
    <source>
        <strain evidence="3 4">PCC 7113</strain>
    </source>
</reference>
<dbReference type="PATRIC" id="fig|1173027.3.peg.6429"/>
<evidence type="ECO:0000256" key="2">
    <source>
        <dbReference type="SAM" id="Phobius"/>
    </source>
</evidence>
<dbReference type="EMBL" id="CP003630">
    <property type="protein sequence ID" value="AFZ21427.1"/>
    <property type="molecule type" value="Genomic_DNA"/>
</dbReference>
<dbReference type="InterPro" id="IPR025569">
    <property type="entry name" value="DUF4335"/>
</dbReference>
<name>K9WPF0_9CYAN</name>
<dbReference type="Proteomes" id="UP000010471">
    <property type="component" value="Chromosome"/>
</dbReference>
<evidence type="ECO:0000313" key="4">
    <source>
        <dbReference type="Proteomes" id="UP000010471"/>
    </source>
</evidence>